<reference evidence="3" key="1">
    <citation type="submission" date="2017-02" db="UniProtKB">
        <authorList>
            <consortium name="WormBaseParasite"/>
        </authorList>
    </citation>
    <scope>IDENTIFICATION</scope>
</reference>
<organism evidence="3">
    <name type="scientific">Nippostrongylus brasiliensis</name>
    <name type="common">Rat hookworm</name>
    <dbReference type="NCBI Taxonomy" id="27835"/>
    <lineage>
        <taxon>Eukaryota</taxon>
        <taxon>Metazoa</taxon>
        <taxon>Ecdysozoa</taxon>
        <taxon>Nematoda</taxon>
        <taxon>Chromadorea</taxon>
        <taxon>Rhabditida</taxon>
        <taxon>Rhabditina</taxon>
        <taxon>Rhabditomorpha</taxon>
        <taxon>Strongyloidea</taxon>
        <taxon>Heligmosomidae</taxon>
        <taxon>Nippostrongylus</taxon>
    </lineage>
</organism>
<dbReference type="WBParaSite" id="NBR_0000213701-mRNA-1">
    <property type="protein sequence ID" value="NBR_0000213701-mRNA-1"/>
    <property type="gene ID" value="NBR_0000213701"/>
</dbReference>
<accession>A0A0N4XHY5</accession>
<evidence type="ECO:0000313" key="3">
    <source>
        <dbReference type="WBParaSite" id="NBR_0000213701-mRNA-1"/>
    </source>
</evidence>
<proteinExistence type="predicted"/>
<name>A0A0N4XHY5_NIPBR</name>
<evidence type="ECO:0000313" key="1">
    <source>
        <dbReference type="EMBL" id="VDL65727.1"/>
    </source>
</evidence>
<dbReference type="Proteomes" id="UP000271162">
    <property type="component" value="Unassembled WGS sequence"/>
</dbReference>
<protein>
    <submittedName>
        <fullName evidence="3">Protein amnionless</fullName>
    </submittedName>
</protein>
<keyword evidence="2" id="KW-1185">Reference proteome</keyword>
<dbReference type="AlphaFoldDB" id="A0A0N4XHY5"/>
<evidence type="ECO:0000313" key="2">
    <source>
        <dbReference type="Proteomes" id="UP000271162"/>
    </source>
</evidence>
<dbReference type="STRING" id="27835.A0A0N4XHY5"/>
<reference evidence="1 2" key="2">
    <citation type="submission" date="2018-11" db="EMBL/GenBank/DDBJ databases">
        <authorList>
            <consortium name="Pathogen Informatics"/>
        </authorList>
    </citation>
    <scope>NUCLEOTIDE SEQUENCE [LARGE SCALE GENOMIC DNA]</scope>
</reference>
<sequence length="179" mass="20671">MMASRSNSLLTLRLLVIVATLIFLRKLYYEIQWEFNEGANEGPPSTRIDWRSIDIEKPSLTNNTVYERLRLNEFLAVPQYKCNDSLQLGDALESFTVCNENGPFEWDGWSTWDMEVAVKGRTYDVAKMELFAFQFQAYDQPNVVRQLVQVGPRILVGNSVQLSSPNSIKNSCHVFFRFD</sequence>
<dbReference type="EMBL" id="UYSL01002233">
    <property type="protein sequence ID" value="VDL65727.1"/>
    <property type="molecule type" value="Genomic_DNA"/>
</dbReference>
<gene>
    <name evidence="1" type="ORF">NBR_LOCUS2138</name>
</gene>